<organism evidence="2 3">
    <name type="scientific">Magallana gigas</name>
    <name type="common">Pacific oyster</name>
    <name type="synonym">Crassostrea gigas</name>
    <dbReference type="NCBI Taxonomy" id="29159"/>
    <lineage>
        <taxon>Eukaryota</taxon>
        <taxon>Metazoa</taxon>
        <taxon>Spiralia</taxon>
        <taxon>Lophotrochozoa</taxon>
        <taxon>Mollusca</taxon>
        <taxon>Bivalvia</taxon>
        <taxon>Autobranchia</taxon>
        <taxon>Pteriomorphia</taxon>
        <taxon>Ostreida</taxon>
        <taxon>Ostreoidea</taxon>
        <taxon>Ostreidae</taxon>
        <taxon>Magallana</taxon>
    </lineage>
</organism>
<dbReference type="OrthoDB" id="6146298at2759"/>
<keyword evidence="1" id="KW-0472">Membrane</keyword>
<dbReference type="OMA" id="ASETYIH"/>
<name>A0A8W8JW64_MAGGI</name>
<protein>
    <submittedName>
        <fullName evidence="2">Uncharacterized protein</fullName>
    </submittedName>
</protein>
<evidence type="ECO:0000256" key="1">
    <source>
        <dbReference type="SAM" id="Phobius"/>
    </source>
</evidence>
<evidence type="ECO:0000313" key="2">
    <source>
        <dbReference type="EnsemblMetazoa" id="G21251.4:cds"/>
    </source>
</evidence>
<dbReference type="AlphaFoldDB" id="A0A8W8JW64"/>
<dbReference type="RefSeq" id="XP_011442894.1">
    <property type="nucleotide sequence ID" value="XM_011444592.4"/>
</dbReference>
<keyword evidence="1" id="KW-1133">Transmembrane helix</keyword>
<keyword evidence="1" id="KW-0812">Transmembrane</keyword>
<feature type="transmembrane region" description="Helical" evidence="1">
    <location>
        <begin position="89"/>
        <end position="106"/>
    </location>
</feature>
<reference evidence="2" key="1">
    <citation type="submission" date="2022-08" db="UniProtKB">
        <authorList>
            <consortium name="EnsemblMetazoa"/>
        </authorList>
    </citation>
    <scope>IDENTIFICATION</scope>
    <source>
        <strain evidence="2">05x7-T-G4-1.051#20</strain>
    </source>
</reference>
<keyword evidence="3" id="KW-1185">Reference proteome</keyword>
<dbReference type="Proteomes" id="UP000005408">
    <property type="component" value="Unassembled WGS sequence"/>
</dbReference>
<feature type="transmembrane region" description="Helical" evidence="1">
    <location>
        <begin position="143"/>
        <end position="159"/>
    </location>
</feature>
<sequence length="201" mass="23654">MYENIFNDVVSRKKRKCIEEPTNWKEITKYYVVYGDIRNNTLRKFYILGKLGFISGFSIAASETYIHPHPKNPAGGTARFFAYSLWKRIPVGMFGFLSFGAYWYAWNTFFDNDSFMGVTFASQAAWVTTAGPIMKRWTNTYDFMPWAILLGFVHLFPYRQDLARRRLTQIKLSNPHHYEFDMFGNYIKPLTGINYNFDDDV</sequence>
<dbReference type="KEGG" id="crg:105339160"/>
<dbReference type="EnsemblMetazoa" id="G21251.4">
    <property type="protein sequence ID" value="G21251.4:cds"/>
    <property type="gene ID" value="G21251"/>
</dbReference>
<evidence type="ECO:0000313" key="3">
    <source>
        <dbReference type="Proteomes" id="UP000005408"/>
    </source>
</evidence>
<accession>A0A8W8JW64</accession>
<proteinExistence type="predicted"/>
<dbReference type="EnsemblMetazoa" id="G21251.2">
    <property type="protein sequence ID" value="G21251.2:cds"/>
    <property type="gene ID" value="G21251"/>
</dbReference>
<dbReference type="GeneID" id="105339160"/>